<reference evidence="1 2" key="1">
    <citation type="submission" date="2020-01" db="EMBL/GenBank/DDBJ databases">
        <title>The draft genome sequence of Corallococcus exiguus DSM 14696.</title>
        <authorList>
            <person name="Zhang X."/>
            <person name="Zhu H."/>
        </authorList>
    </citation>
    <scope>NUCLEOTIDE SEQUENCE [LARGE SCALE GENOMIC DNA]</scope>
    <source>
        <strain evidence="1 2">DSM 14696</strain>
    </source>
</reference>
<gene>
    <name evidence="1" type="ORF">GTZ93_23780</name>
</gene>
<protein>
    <submittedName>
        <fullName evidence="1">Dihydroorotate dehydrogenase (Quinone)</fullName>
    </submittedName>
</protein>
<evidence type="ECO:0000313" key="2">
    <source>
        <dbReference type="Proteomes" id="UP000537825"/>
    </source>
</evidence>
<dbReference type="Proteomes" id="UP000537825">
    <property type="component" value="Unassembled WGS sequence"/>
</dbReference>
<dbReference type="EMBL" id="JAAAPK010000006">
    <property type="protein sequence ID" value="NBC42826.1"/>
    <property type="molecule type" value="Genomic_DNA"/>
</dbReference>
<proteinExistence type="predicted"/>
<comment type="caution">
    <text evidence="1">The sequence shown here is derived from an EMBL/GenBank/DDBJ whole genome shotgun (WGS) entry which is preliminary data.</text>
</comment>
<organism evidence="1 2">
    <name type="scientific">Corallococcus exiguus</name>
    <dbReference type="NCBI Taxonomy" id="83462"/>
    <lineage>
        <taxon>Bacteria</taxon>
        <taxon>Pseudomonadati</taxon>
        <taxon>Myxococcota</taxon>
        <taxon>Myxococcia</taxon>
        <taxon>Myxococcales</taxon>
        <taxon>Cystobacterineae</taxon>
        <taxon>Myxococcaceae</taxon>
        <taxon>Corallococcus</taxon>
    </lineage>
</organism>
<evidence type="ECO:0000313" key="1">
    <source>
        <dbReference type="EMBL" id="NBC42826.1"/>
    </source>
</evidence>
<dbReference type="AlphaFoldDB" id="A0A7X5BR44"/>
<accession>A0A7X5BR44</accession>
<keyword evidence="2" id="KW-1185">Reference proteome</keyword>
<name>A0A7X5BR44_9BACT</name>
<sequence>MRDFYEGFEGEPEIRFVAKVKGVPDQVLRIWDGYFDSIMARIELKGGQWTGLALPYHLCEGWHDAPWKIENLDSVVDQWRQIRTDGLPAGCGEVHVAILELLTSADAAGGEVWISEE</sequence>
<dbReference type="RefSeq" id="WP_139915641.1">
    <property type="nucleotide sequence ID" value="NZ_CBCSLE010000021.1"/>
</dbReference>